<dbReference type="EMBL" id="BAAAZO010000001">
    <property type="protein sequence ID" value="GAA3591035.1"/>
    <property type="molecule type" value="Genomic_DNA"/>
</dbReference>
<keyword evidence="1" id="KW-1133">Transmembrane helix</keyword>
<evidence type="ECO:0008006" key="4">
    <source>
        <dbReference type="Google" id="ProtNLM"/>
    </source>
</evidence>
<gene>
    <name evidence="2" type="ORF">GCM10022223_01950</name>
</gene>
<evidence type="ECO:0000313" key="3">
    <source>
        <dbReference type="Proteomes" id="UP001501074"/>
    </source>
</evidence>
<comment type="caution">
    <text evidence="2">The sequence shown here is derived from an EMBL/GenBank/DDBJ whole genome shotgun (WGS) entry which is preliminary data.</text>
</comment>
<proteinExistence type="predicted"/>
<feature type="transmembrane region" description="Helical" evidence="1">
    <location>
        <begin position="84"/>
        <end position="102"/>
    </location>
</feature>
<protein>
    <recommendedName>
        <fullName evidence="4">SdpI/YhfL family protein</fullName>
    </recommendedName>
</protein>
<sequence length="143" mass="14767">MNGEDVLATLGLVLIVGGVIVMIVPMVRATVGSSAIGQVPPELDGVSVPDQAELRKRVQSGGEAPARDLPKLRAVADGMVARRIGLWFCLGGAIVALGLAVTDPTDPPRLVFCLIILAVVGFAARGIAVRARAGAAFLARHPR</sequence>
<keyword evidence="3" id="KW-1185">Reference proteome</keyword>
<organism evidence="2 3">
    <name type="scientific">Kineosporia mesophila</name>
    <dbReference type="NCBI Taxonomy" id="566012"/>
    <lineage>
        <taxon>Bacteria</taxon>
        <taxon>Bacillati</taxon>
        <taxon>Actinomycetota</taxon>
        <taxon>Actinomycetes</taxon>
        <taxon>Kineosporiales</taxon>
        <taxon>Kineosporiaceae</taxon>
        <taxon>Kineosporia</taxon>
    </lineage>
</organism>
<keyword evidence="1" id="KW-0812">Transmembrane</keyword>
<keyword evidence="1" id="KW-0472">Membrane</keyword>
<evidence type="ECO:0000313" key="2">
    <source>
        <dbReference type="EMBL" id="GAA3591035.1"/>
    </source>
</evidence>
<feature type="transmembrane region" description="Helical" evidence="1">
    <location>
        <begin position="108"/>
        <end position="128"/>
    </location>
</feature>
<dbReference type="Proteomes" id="UP001501074">
    <property type="component" value="Unassembled WGS sequence"/>
</dbReference>
<dbReference type="RefSeq" id="WP_231485485.1">
    <property type="nucleotide sequence ID" value="NZ_BAAAZO010000001.1"/>
</dbReference>
<name>A0ABP6YUL6_9ACTN</name>
<accession>A0ABP6YUL6</accession>
<feature type="transmembrane region" description="Helical" evidence="1">
    <location>
        <begin position="6"/>
        <end position="27"/>
    </location>
</feature>
<reference evidence="3" key="1">
    <citation type="journal article" date="2019" name="Int. J. Syst. Evol. Microbiol.">
        <title>The Global Catalogue of Microorganisms (GCM) 10K type strain sequencing project: providing services to taxonomists for standard genome sequencing and annotation.</title>
        <authorList>
            <consortium name="The Broad Institute Genomics Platform"/>
            <consortium name="The Broad Institute Genome Sequencing Center for Infectious Disease"/>
            <person name="Wu L."/>
            <person name="Ma J."/>
        </authorList>
    </citation>
    <scope>NUCLEOTIDE SEQUENCE [LARGE SCALE GENOMIC DNA]</scope>
    <source>
        <strain evidence="3">JCM 16902</strain>
    </source>
</reference>
<evidence type="ECO:0000256" key="1">
    <source>
        <dbReference type="SAM" id="Phobius"/>
    </source>
</evidence>